<dbReference type="GO" id="GO:0015074">
    <property type="term" value="P:DNA integration"/>
    <property type="evidence" value="ECO:0007669"/>
    <property type="project" value="InterPro"/>
</dbReference>
<dbReference type="InterPro" id="IPR012337">
    <property type="entry name" value="RNaseH-like_sf"/>
</dbReference>
<gene>
    <name evidence="4" type="ORF">GT576_01200</name>
</gene>
<organism evidence="4 5">
    <name type="scientific">Dorea longicatena</name>
    <dbReference type="NCBI Taxonomy" id="88431"/>
    <lineage>
        <taxon>Bacteria</taxon>
        <taxon>Bacillati</taxon>
        <taxon>Bacillota</taxon>
        <taxon>Clostridia</taxon>
        <taxon>Lachnospirales</taxon>
        <taxon>Lachnospiraceae</taxon>
        <taxon>Dorea</taxon>
    </lineage>
</organism>
<dbReference type="InterPro" id="IPR053392">
    <property type="entry name" value="Transposase_IS30-like"/>
</dbReference>
<dbReference type="PANTHER" id="PTHR10948">
    <property type="entry name" value="TRANSPOSASE"/>
    <property type="match status" value="1"/>
</dbReference>
<dbReference type="NCBIfam" id="NF033563">
    <property type="entry name" value="transpos_IS30"/>
    <property type="match status" value="1"/>
</dbReference>
<reference evidence="4 5" key="1">
    <citation type="journal article" date="2019" name="Nat. Med.">
        <title>A library of human gut bacterial isolates paired with longitudinal multiomics data enables mechanistic microbiome research.</title>
        <authorList>
            <person name="Poyet M."/>
            <person name="Groussin M."/>
            <person name="Gibbons S.M."/>
            <person name="Avila-Pacheco J."/>
            <person name="Jiang X."/>
            <person name="Kearney S.M."/>
            <person name="Perrotta A.R."/>
            <person name="Berdy B."/>
            <person name="Zhao S."/>
            <person name="Lieberman T.D."/>
            <person name="Swanson P.K."/>
            <person name="Smith M."/>
            <person name="Roesemann S."/>
            <person name="Alexander J.E."/>
            <person name="Rich S.A."/>
            <person name="Livny J."/>
            <person name="Vlamakis H."/>
            <person name="Clish C."/>
            <person name="Bullock K."/>
            <person name="Deik A."/>
            <person name="Scott J."/>
            <person name="Pierce K.A."/>
            <person name="Xavier R.J."/>
            <person name="Alm E.J."/>
        </authorList>
    </citation>
    <scope>NUCLEOTIDE SEQUENCE [LARGE SCALE GENOMIC DNA]</scope>
    <source>
        <strain evidence="4 5">BIOML-A1</strain>
    </source>
</reference>
<accession>A0A6N9JSV0</accession>
<evidence type="ECO:0000313" key="5">
    <source>
        <dbReference type="Proteomes" id="UP000449249"/>
    </source>
</evidence>
<evidence type="ECO:0000313" key="4">
    <source>
        <dbReference type="EMBL" id="MZK08992.1"/>
    </source>
</evidence>
<evidence type="ECO:0000256" key="2">
    <source>
        <dbReference type="SAM" id="MobiDB-lite"/>
    </source>
</evidence>
<dbReference type="GO" id="GO:0003676">
    <property type="term" value="F:nucleic acid binding"/>
    <property type="evidence" value="ECO:0007669"/>
    <property type="project" value="InterPro"/>
</dbReference>
<dbReference type="Gene3D" id="3.30.420.10">
    <property type="entry name" value="Ribonuclease H-like superfamily/Ribonuclease H"/>
    <property type="match status" value="1"/>
</dbReference>
<dbReference type="PROSITE" id="PS50994">
    <property type="entry name" value="INTEGRASE"/>
    <property type="match status" value="1"/>
</dbReference>
<dbReference type="GO" id="GO:0004803">
    <property type="term" value="F:transposase activity"/>
    <property type="evidence" value="ECO:0007669"/>
    <property type="project" value="TreeGrafter"/>
</dbReference>
<dbReference type="EMBL" id="WWSH01000001">
    <property type="protein sequence ID" value="MZK08992.1"/>
    <property type="molecule type" value="Genomic_DNA"/>
</dbReference>
<keyword evidence="1" id="KW-0233">DNA recombination</keyword>
<dbReference type="GO" id="GO:0006310">
    <property type="term" value="P:DNA recombination"/>
    <property type="evidence" value="ECO:0007669"/>
    <property type="project" value="UniProtKB-KW"/>
</dbReference>
<dbReference type="GO" id="GO:0005829">
    <property type="term" value="C:cytosol"/>
    <property type="evidence" value="ECO:0007669"/>
    <property type="project" value="TreeGrafter"/>
</dbReference>
<dbReference type="GO" id="GO:0032196">
    <property type="term" value="P:transposition"/>
    <property type="evidence" value="ECO:0007669"/>
    <property type="project" value="TreeGrafter"/>
</dbReference>
<dbReference type="InterPro" id="IPR001584">
    <property type="entry name" value="Integrase_cat-core"/>
</dbReference>
<dbReference type="InterPro" id="IPR025246">
    <property type="entry name" value="IS30-like_HTH"/>
</dbReference>
<dbReference type="Gene3D" id="1.10.10.60">
    <property type="entry name" value="Homeodomain-like"/>
    <property type="match status" value="1"/>
</dbReference>
<dbReference type="CDD" id="cd00569">
    <property type="entry name" value="HTH_Hin_like"/>
    <property type="match status" value="1"/>
</dbReference>
<feature type="region of interest" description="Disordered" evidence="2">
    <location>
        <begin position="160"/>
        <end position="179"/>
    </location>
</feature>
<protein>
    <submittedName>
        <fullName evidence="4">IS30 family transposase</fullName>
    </submittedName>
</protein>
<dbReference type="RefSeq" id="WP_161169759.1">
    <property type="nucleotide sequence ID" value="NZ_WWSF01000002.1"/>
</dbReference>
<dbReference type="PANTHER" id="PTHR10948:SF23">
    <property type="entry name" value="TRANSPOSASE INSI FOR INSERTION SEQUENCE ELEMENT IS30A-RELATED"/>
    <property type="match status" value="1"/>
</dbReference>
<dbReference type="InterPro" id="IPR051917">
    <property type="entry name" value="Transposase-Integrase"/>
</dbReference>
<dbReference type="InterPro" id="IPR009057">
    <property type="entry name" value="Homeodomain-like_sf"/>
</dbReference>
<evidence type="ECO:0000259" key="3">
    <source>
        <dbReference type="PROSITE" id="PS50994"/>
    </source>
</evidence>
<dbReference type="SUPFAM" id="SSF53098">
    <property type="entry name" value="Ribonuclease H-like"/>
    <property type="match status" value="1"/>
</dbReference>
<dbReference type="SUPFAM" id="SSF46689">
    <property type="entry name" value="Homeodomain-like"/>
    <property type="match status" value="1"/>
</dbReference>
<dbReference type="InterPro" id="IPR036397">
    <property type="entry name" value="RNaseH_sf"/>
</dbReference>
<feature type="domain" description="Integrase catalytic" evidence="3">
    <location>
        <begin position="173"/>
        <end position="349"/>
    </location>
</feature>
<dbReference type="Pfam" id="PF13936">
    <property type="entry name" value="HTH_38"/>
    <property type="match status" value="1"/>
</dbReference>
<dbReference type="AlphaFoldDB" id="A0A6N9JSV0"/>
<sequence>MERTFKHLTKADRIRIEALIKAGVKIKEIADMLHVHRSTIYRELKRGRFTALNSDLTTEERYSPDIAHDKYEENLKSKGGSLKIGNDIRLANYIEEKIMKEDYSPAAVLGEIKAQQKENEFSVMICTTTLYSYIDKGIFLHLTNKNLPVKKNKKRTYKKVKKTQARASAGESIEKRPEEIETREEFGHWEMDTVKGKRGKSKNSLLVLTERKTRDEIVMKLPEHTAAAVVNALDAIERKWGDMFKQVFKTITMDNGSEFADCEGIERSALGAGSRTKTYYCHPYSSYERGSNEVTNKMIRRHIPKGTNFDGKTDEEISAIESWVNNYPRKIHGYHSAGELFEEEIRKIS</sequence>
<dbReference type="Proteomes" id="UP000449249">
    <property type="component" value="Unassembled WGS sequence"/>
</dbReference>
<comment type="caution">
    <text evidence="4">The sequence shown here is derived from an EMBL/GenBank/DDBJ whole genome shotgun (WGS) entry which is preliminary data.</text>
</comment>
<proteinExistence type="predicted"/>
<name>A0A6N9JSV0_9FIRM</name>
<dbReference type="Pfam" id="PF00665">
    <property type="entry name" value="rve"/>
    <property type="match status" value="1"/>
</dbReference>
<evidence type="ECO:0000256" key="1">
    <source>
        <dbReference type="ARBA" id="ARBA00023172"/>
    </source>
</evidence>